<organism evidence="2 3">
    <name type="scientific">Streptomyces glaucosporus</name>
    <dbReference type="NCBI Taxonomy" id="284044"/>
    <lineage>
        <taxon>Bacteria</taxon>
        <taxon>Bacillati</taxon>
        <taxon>Actinomycetota</taxon>
        <taxon>Actinomycetes</taxon>
        <taxon>Kitasatosporales</taxon>
        <taxon>Streptomycetaceae</taxon>
        <taxon>Streptomyces</taxon>
    </lineage>
</organism>
<feature type="compositionally biased region" description="Gly residues" evidence="1">
    <location>
        <begin position="87"/>
        <end position="101"/>
    </location>
</feature>
<protein>
    <submittedName>
        <fullName evidence="2">Uncharacterized protein</fullName>
    </submittedName>
</protein>
<reference evidence="3" key="1">
    <citation type="journal article" date="2019" name="Int. J. Syst. Evol. Microbiol.">
        <title>The Global Catalogue of Microorganisms (GCM) 10K type strain sequencing project: providing services to taxonomists for standard genome sequencing and annotation.</title>
        <authorList>
            <consortium name="The Broad Institute Genomics Platform"/>
            <consortium name="The Broad Institute Genome Sequencing Center for Infectious Disease"/>
            <person name="Wu L."/>
            <person name="Ma J."/>
        </authorList>
    </citation>
    <scope>NUCLEOTIDE SEQUENCE [LARGE SCALE GENOMIC DNA]</scope>
    <source>
        <strain evidence="3">JCM 6921</strain>
    </source>
</reference>
<feature type="region of interest" description="Disordered" evidence="1">
    <location>
        <begin position="43"/>
        <end position="101"/>
    </location>
</feature>
<accession>A0ABP5VF28</accession>
<sequence length="101" mass="10264">MCACSVKGEKTITSGTPWARPGQGAISRPVLVLDQPGRRLARRVGRGGRRESFPRLGGGRPAHVDVPARPVRHGRPRLAHGAAGEPDGTGGAGGTGGAAGR</sequence>
<feature type="region of interest" description="Disordered" evidence="1">
    <location>
        <begin position="1"/>
        <end position="24"/>
    </location>
</feature>
<gene>
    <name evidence="2" type="ORF">GCM10010420_30450</name>
</gene>
<dbReference type="EMBL" id="BAAATJ010000013">
    <property type="protein sequence ID" value="GAA2401510.1"/>
    <property type="molecule type" value="Genomic_DNA"/>
</dbReference>
<evidence type="ECO:0000313" key="3">
    <source>
        <dbReference type="Proteomes" id="UP001500058"/>
    </source>
</evidence>
<evidence type="ECO:0000256" key="1">
    <source>
        <dbReference type="SAM" id="MobiDB-lite"/>
    </source>
</evidence>
<keyword evidence="3" id="KW-1185">Reference proteome</keyword>
<evidence type="ECO:0000313" key="2">
    <source>
        <dbReference type="EMBL" id="GAA2401510.1"/>
    </source>
</evidence>
<comment type="caution">
    <text evidence="2">The sequence shown here is derived from an EMBL/GenBank/DDBJ whole genome shotgun (WGS) entry which is preliminary data.</text>
</comment>
<proteinExistence type="predicted"/>
<dbReference type="Proteomes" id="UP001500058">
    <property type="component" value="Unassembled WGS sequence"/>
</dbReference>
<name>A0ABP5VF28_9ACTN</name>